<dbReference type="GO" id="GO:0006313">
    <property type="term" value="P:DNA transposition"/>
    <property type="evidence" value="ECO:0007669"/>
    <property type="project" value="InterPro"/>
</dbReference>
<evidence type="ECO:0000313" key="4">
    <source>
        <dbReference type="Proteomes" id="UP000077469"/>
    </source>
</evidence>
<evidence type="ECO:0000313" key="3">
    <source>
        <dbReference type="EMBL" id="AJC74318.1"/>
    </source>
</evidence>
<dbReference type="NCBIfam" id="NF033573">
    <property type="entry name" value="transpos_IS200"/>
    <property type="match status" value="1"/>
</dbReference>
<dbReference type="RefSeq" id="WP_039658585.1">
    <property type="nucleotide sequence ID" value="NC_022795.1"/>
</dbReference>
<dbReference type="STRING" id="1123384.AJ81_08705"/>
<protein>
    <submittedName>
        <fullName evidence="3">Transposase IS200</fullName>
    </submittedName>
</protein>
<dbReference type="PaxDb" id="1123384-AJ81_08705"/>
<reference evidence="3 4" key="1">
    <citation type="submission" date="2014-01" db="EMBL/GenBank/DDBJ databases">
        <title>Genome sequencing of Thermotog hypogea.</title>
        <authorList>
            <person name="Zhang X."/>
            <person name="Alvare G."/>
            <person name="Fristensky B."/>
            <person name="Chen L."/>
            <person name="Suen T."/>
            <person name="Chen Q."/>
            <person name="Ma K."/>
        </authorList>
    </citation>
    <scope>NUCLEOTIDE SEQUENCE [LARGE SCALE GENOMIC DNA]</scope>
    <source>
        <strain evidence="3 4">DSM 11164</strain>
    </source>
</reference>
<name>A0A0U1YE95_9THEM</name>
<organism evidence="3 4">
    <name type="scientific">Pseudothermotoga hypogea DSM 11164 = NBRC 106472</name>
    <dbReference type="NCBI Taxonomy" id="1123384"/>
    <lineage>
        <taxon>Bacteria</taxon>
        <taxon>Thermotogati</taxon>
        <taxon>Thermotogota</taxon>
        <taxon>Thermotogae</taxon>
        <taxon>Thermotogales</taxon>
        <taxon>Thermotogaceae</taxon>
        <taxon>Pseudothermotoga</taxon>
    </lineage>
</organism>
<keyword evidence="4" id="KW-1185">Reference proteome</keyword>
<dbReference type="EMBL" id="CP007141">
    <property type="protein sequence ID" value="AJC74318.1"/>
    <property type="molecule type" value="Genomic_DNA"/>
</dbReference>
<dbReference type="Pfam" id="PF01797">
    <property type="entry name" value="Y1_Tnp"/>
    <property type="match status" value="1"/>
</dbReference>
<dbReference type="GO" id="GO:0004803">
    <property type="term" value="F:transposase activity"/>
    <property type="evidence" value="ECO:0007669"/>
    <property type="project" value="InterPro"/>
</dbReference>
<dbReference type="PANTHER" id="PTHR33360">
    <property type="entry name" value="TRANSPOSASE FOR INSERTION SEQUENCE ELEMENT IS200"/>
    <property type="match status" value="1"/>
</dbReference>
<dbReference type="PANTHER" id="PTHR33360:SF2">
    <property type="entry name" value="TRANSPOSASE FOR INSERTION SEQUENCE ELEMENT IS200"/>
    <property type="match status" value="1"/>
</dbReference>
<dbReference type="InterPro" id="IPR036515">
    <property type="entry name" value="Transposase_17_sf"/>
</dbReference>
<dbReference type="KEGG" id="phy:AJ81_08705"/>
<dbReference type="EMBL" id="CP007141">
    <property type="protein sequence ID" value="AJC74249.1"/>
    <property type="molecule type" value="Genomic_DNA"/>
</dbReference>
<feature type="domain" description="Transposase IS200-like" evidence="1">
    <location>
        <begin position="10"/>
        <end position="126"/>
    </location>
</feature>
<dbReference type="OrthoDB" id="9798161at2"/>
<dbReference type="SUPFAM" id="SSF143422">
    <property type="entry name" value="Transposase IS200-like"/>
    <property type="match status" value="1"/>
</dbReference>
<evidence type="ECO:0000313" key="2">
    <source>
        <dbReference type="EMBL" id="AJC74249.1"/>
    </source>
</evidence>
<dbReference type="GO" id="GO:0003677">
    <property type="term" value="F:DNA binding"/>
    <property type="evidence" value="ECO:0007669"/>
    <property type="project" value="InterPro"/>
</dbReference>
<dbReference type="Proteomes" id="UP000077469">
    <property type="component" value="Chromosome"/>
</dbReference>
<dbReference type="SMART" id="SM01321">
    <property type="entry name" value="Y1_Tnp"/>
    <property type="match status" value="1"/>
</dbReference>
<sequence length="129" mass="15169">MQLRKTRWSLYNLNYHFVWIPKYRKKILVDSVRQELEKLIFEIAKKHGIEVLSLSVQPDHVHLFVSAPPRLSPAQIANLFKGVSSKKLLEKFPHLRTKEGLWSRTYYVGSAGTVSEETIRRYIEECQDI</sequence>
<dbReference type="Gene3D" id="3.30.70.1290">
    <property type="entry name" value="Transposase IS200-like"/>
    <property type="match status" value="1"/>
</dbReference>
<dbReference type="AlphaFoldDB" id="A0A0U1YE95"/>
<evidence type="ECO:0000259" key="1">
    <source>
        <dbReference type="SMART" id="SM01321"/>
    </source>
</evidence>
<proteinExistence type="predicted"/>
<dbReference type="KEGG" id="phy:AJ81_09195"/>
<accession>A0A0U1YE95</accession>
<gene>
    <name evidence="2" type="ORF">AJ81_08705</name>
    <name evidence="3" type="ORF">AJ81_09195</name>
</gene>
<dbReference type="PATRIC" id="fig|1123384.7.peg.1744"/>
<dbReference type="InterPro" id="IPR002686">
    <property type="entry name" value="Transposase_17"/>
</dbReference>